<keyword evidence="2" id="KW-0547">Nucleotide-binding</keyword>
<feature type="domain" description="ABC transporter" evidence="4">
    <location>
        <begin position="1"/>
        <end position="231"/>
    </location>
</feature>
<dbReference type="Gene3D" id="3.40.50.300">
    <property type="entry name" value="P-loop containing nucleotide triphosphate hydrolases"/>
    <property type="match status" value="1"/>
</dbReference>
<organism evidence="5 6">
    <name type="scientific">Pontibacter chinhatensis</name>
    <dbReference type="NCBI Taxonomy" id="1436961"/>
    <lineage>
        <taxon>Bacteria</taxon>
        <taxon>Pseudomonadati</taxon>
        <taxon>Bacteroidota</taxon>
        <taxon>Cytophagia</taxon>
        <taxon>Cytophagales</taxon>
        <taxon>Hymenobacteraceae</taxon>
        <taxon>Pontibacter</taxon>
    </lineage>
</organism>
<dbReference type="InterPro" id="IPR013611">
    <property type="entry name" value="Transp-assoc_OB_typ2"/>
</dbReference>
<evidence type="ECO:0000256" key="3">
    <source>
        <dbReference type="ARBA" id="ARBA00022840"/>
    </source>
</evidence>
<dbReference type="PANTHER" id="PTHR42781:SF4">
    <property type="entry name" value="SPERMIDINE_PUTRESCINE IMPORT ATP-BINDING PROTEIN POTA"/>
    <property type="match status" value="1"/>
</dbReference>
<dbReference type="AlphaFoldDB" id="A0A1I2X635"/>
<dbReference type="GO" id="GO:0022857">
    <property type="term" value="F:transmembrane transporter activity"/>
    <property type="evidence" value="ECO:0007669"/>
    <property type="project" value="InterPro"/>
</dbReference>
<dbReference type="InterPro" id="IPR008995">
    <property type="entry name" value="Mo/tungstate-bd_C_term_dom"/>
</dbReference>
<evidence type="ECO:0000256" key="1">
    <source>
        <dbReference type="ARBA" id="ARBA00022448"/>
    </source>
</evidence>
<dbReference type="PROSITE" id="PS00211">
    <property type="entry name" value="ABC_TRANSPORTER_1"/>
    <property type="match status" value="1"/>
</dbReference>
<dbReference type="InterPro" id="IPR027417">
    <property type="entry name" value="P-loop_NTPase"/>
</dbReference>
<dbReference type="Pfam" id="PF08402">
    <property type="entry name" value="TOBE_2"/>
    <property type="match status" value="1"/>
</dbReference>
<dbReference type="InterPro" id="IPR003439">
    <property type="entry name" value="ABC_transporter-like_ATP-bd"/>
</dbReference>
<dbReference type="OrthoDB" id="9802264at2"/>
<dbReference type="GO" id="GO:0016887">
    <property type="term" value="F:ATP hydrolysis activity"/>
    <property type="evidence" value="ECO:0007669"/>
    <property type="project" value="InterPro"/>
</dbReference>
<dbReference type="SMART" id="SM00382">
    <property type="entry name" value="AAA"/>
    <property type="match status" value="1"/>
</dbReference>
<name>A0A1I2X635_9BACT</name>
<proteinExistence type="predicted"/>
<dbReference type="GO" id="GO:0043190">
    <property type="term" value="C:ATP-binding cassette (ABC) transporter complex"/>
    <property type="evidence" value="ECO:0007669"/>
    <property type="project" value="InterPro"/>
</dbReference>
<dbReference type="InterPro" id="IPR017871">
    <property type="entry name" value="ABC_transporter-like_CS"/>
</dbReference>
<dbReference type="EMBL" id="FOOT01000005">
    <property type="protein sequence ID" value="SFH08429.1"/>
    <property type="molecule type" value="Genomic_DNA"/>
</dbReference>
<keyword evidence="6" id="KW-1185">Reference proteome</keyword>
<evidence type="ECO:0000256" key="2">
    <source>
        <dbReference type="ARBA" id="ARBA00022741"/>
    </source>
</evidence>
<dbReference type="InterPro" id="IPR003593">
    <property type="entry name" value="AAA+_ATPase"/>
</dbReference>
<dbReference type="Proteomes" id="UP000198724">
    <property type="component" value="Unassembled WGS sequence"/>
</dbReference>
<evidence type="ECO:0000313" key="5">
    <source>
        <dbReference type="EMBL" id="SFH08429.1"/>
    </source>
</evidence>
<accession>A0A1I2X635</accession>
<dbReference type="STRING" id="1436961.SAMN05421739_105381"/>
<dbReference type="PROSITE" id="PS50893">
    <property type="entry name" value="ABC_TRANSPORTER_2"/>
    <property type="match status" value="1"/>
</dbReference>
<dbReference type="SUPFAM" id="SSF52540">
    <property type="entry name" value="P-loop containing nucleoside triphosphate hydrolases"/>
    <property type="match status" value="1"/>
</dbReference>
<evidence type="ECO:0000259" key="4">
    <source>
        <dbReference type="PROSITE" id="PS50893"/>
    </source>
</evidence>
<gene>
    <name evidence="5" type="ORF">SAMN05421739_105381</name>
</gene>
<dbReference type="Pfam" id="PF00005">
    <property type="entry name" value="ABC_tran"/>
    <property type="match status" value="1"/>
</dbReference>
<dbReference type="InterPro" id="IPR050093">
    <property type="entry name" value="ABC_SmlMolc_Importer"/>
</dbReference>
<keyword evidence="1" id="KW-0813">Transport</keyword>
<keyword evidence="3 5" id="KW-0067">ATP-binding</keyword>
<dbReference type="GO" id="GO:0005524">
    <property type="term" value="F:ATP binding"/>
    <property type="evidence" value="ECO:0007669"/>
    <property type="project" value="UniProtKB-KW"/>
</dbReference>
<sequence>MSFLDVTGISVEEAGKTILKNISFTQEEFRKVAVAGETGAGKSTLLKVIAGLVEPTTGSILFEGERVIGPADKLVPGHPGIAYLSQHFELPHSLRVEQVLKYANALSGEGADFLYEICRIDHLLSRRTNQLSGGERQRIALARLLSTSPRLLLLDEPFSNLDTAHKSILKEVLRDISEALDITCTLISHDPHDTLSWADELVVLKDGELQQQGTPEQVYRQPANEYTAALFGGYNLLSDEGTSAFATLYNLKPEGKSMLVRPERLKLSAESNKALPGEVNSIHFFGSFYEVEVQLPHDVVKAKVWDNGFRAGDAVQVSLEPESVWFV</sequence>
<dbReference type="PANTHER" id="PTHR42781">
    <property type="entry name" value="SPERMIDINE/PUTRESCINE IMPORT ATP-BINDING PROTEIN POTA"/>
    <property type="match status" value="1"/>
</dbReference>
<protein>
    <submittedName>
        <fullName evidence="5">Iron(III) transport system ATP-binding protein</fullName>
    </submittedName>
</protein>
<dbReference type="RefSeq" id="WP_092103722.1">
    <property type="nucleotide sequence ID" value="NZ_FOOT01000005.1"/>
</dbReference>
<reference evidence="6" key="1">
    <citation type="submission" date="2016-10" db="EMBL/GenBank/DDBJ databases">
        <authorList>
            <person name="Varghese N."/>
            <person name="Submissions S."/>
        </authorList>
    </citation>
    <scope>NUCLEOTIDE SEQUENCE [LARGE SCALE GENOMIC DNA]</scope>
    <source>
        <strain evidence="6">LP51</strain>
    </source>
</reference>
<dbReference type="SUPFAM" id="SSF50331">
    <property type="entry name" value="MOP-like"/>
    <property type="match status" value="1"/>
</dbReference>
<evidence type="ECO:0000313" key="6">
    <source>
        <dbReference type="Proteomes" id="UP000198724"/>
    </source>
</evidence>